<comment type="caution">
    <text evidence="1">The sequence shown here is derived from an EMBL/GenBank/DDBJ whole genome shotgun (WGS) entry which is preliminary data.</text>
</comment>
<proteinExistence type="predicted"/>
<dbReference type="AlphaFoldDB" id="A0A146G1B4"/>
<dbReference type="EMBL" id="BDCO01000001">
    <property type="protein sequence ID" value="GAT31491.1"/>
    <property type="molecule type" value="Genomic_DNA"/>
</dbReference>
<sequence>MARESMGDCARVVAKSGLVLKLLLDGPGKNQIVAYQTISENTVSGCLKAIYRYFGVPSHAELLSRFRSHCEEDL</sequence>
<dbReference type="SUPFAM" id="SSF46894">
    <property type="entry name" value="C-terminal effector domain of the bipartite response regulators"/>
    <property type="match status" value="1"/>
</dbReference>
<keyword evidence="2" id="KW-1185">Reference proteome</keyword>
<dbReference type="InterPro" id="IPR016032">
    <property type="entry name" value="Sig_transdc_resp-reg_C-effctor"/>
</dbReference>
<dbReference type="Proteomes" id="UP000076023">
    <property type="component" value="Unassembled WGS sequence"/>
</dbReference>
<protein>
    <submittedName>
        <fullName evidence="1">DNA-binding transcriptional regulator, CsgD family</fullName>
    </submittedName>
</protein>
<reference evidence="2" key="1">
    <citation type="journal article" date="2017" name="Genome Announc.">
        <title>Draft Genome Sequence of Terrimicrobium sacchariphilum NM-5T, a Facultative Anaerobic Soil Bacterium of the Class Spartobacteria.</title>
        <authorList>
            <person name="Qiu Y.L."/>
            <person name="Tourlousse D.M."/>
            <person name="Matsuura N."/>
            <person name="Ohashi A."/>
            <person name="Sekiguchi Y."/>
        </authorList>
    </citation>
    <scope>NUCLEOTIDE SEQUENCE [LARGE SCALE GENOMIC DNA]</scope>
    <source>
        <strain evidence="2">NM-5</strain>
    </source>
</reference>
<evidence type="ECO:0000313" key="2">
    <source>
        <dbReference type="Proteomes" id="UP000076023"/>
    </source>
</evidence>
<organism evidence="1 2">
    <name type="scientific">Terrimicrobium sacchariphilum</name>
    <dbReference type="NCBI Taxonomy" id="690879"/>
    <lineage>
        <taxon>Bacteria</taxon>
        <taxon>Pseudomonadati</taxon>
        <taxon>Verrucomicrobiota</taxon>
        <taxon>Terrimicrobiia</taxon>
        <taxon>Terrimicrobiales</taxon>
        <taxon>Terrimicrobiaceae</taxon>
        <taxon>Terrimicrobium</taxon>
    </lineage>
</organism>
<dbReference type="InParanoid" id="A0A146G1B4"/>
<dbReference type="GO" id="GO:0006355">
    <property type="term" value="P:regulation of DNA-templated transcription"/>
    <property type="evidence" value="ECO:0007669"/>
    <property type="project" value="InterPro"/>
</dbReference>
<dbReference type="InterPro" id="IPR036388">
    <property type="entry name" value="WH-like_DNA-bd_sf"/>
</dbReference>
<keyword evidence="1" id="KW-0238">DNA-binding</keyword>
<name>A0A146G1B4_TERSA</name>
<gene>
    <name evidence="1" type="ORF">TSACC_139</name>
</gene>
<evidence type="ECO:0000313" key="1">
    <source>
        <dbReference type="EMBL" id="GAT31491.1"/>
    </source>
</evidence>
<dbReference type="GO" id="GO:0003677">
    <property type="term" value="F:DNA binding"/>
    <property type="evidence" value="ECO:0007669"/>
    <property type="project" value="UniProtKB-KW"/>
</dbReference>
<dbReference type="Gene3D" id="1.10.10.10">
    <property type="entry name" value="Winged helix-like DNA-binding domain superfamily/Winged helix DNA-binding domain"/>
    <property type="match status" value="1"/>
</dbReference>
<accession>A0A146G1B4</accession>